<evidence type="ECO:0000313" key="2">
    <source>
        <dbReference type="Proteomes" id="UP000828941"/>
    </source>
</evidence>
<evidence type="ECO:0000313" key="1">
    <source>
        <dbReference type="EMBL" id="KAI4307550.1"/>
    </source>
</evidence>
<accession>A0ACB9LD78</accession>
<comment type="caution">
    <text evidence="1">The sequence shown here is derived from an EMBL/GenBank/DDBJ whole genome shotgun (WGS) entry which is preliminary data.</text>
</comment>
<name>A0ACB9LD78_BAUVA</name>
<keyword evidence="2" id="KW-1185">Reference proteome</keyword>
<sequence>MGDLQVTSPRVNGAAFGEERLCSSPPSPPLPLSKPDLSSVAAEALSTAEKTTHEILSRIQPTLGADQRRREVVDYVQRLIKSCIGCEVFPYGSVPLKTYLPDGDIDLTAICCQNIEDPLVSDVHAVLRGEESREASEYEVKDVRFIDAEVKLVKCIVQNIVVDISFNQLGGLCTLCFLEQVDCLFGKDHLFKRSIILIKAWCYYESRILGAHHGLISTYALETLVLYIFNQFHASLDGPLAVLYRFLDYFSKFDWENFCVSLKGPVSKSSLPDIVAELPENGVNNLLLTEEFIRNCVELFSVPSKGLEQNVRAFPQKHLNIIDPLKDNNNLGRSVNRANFYRIRSAFKYGARKLGWILTLPEERISDELNKFFANTLDRHGSAQWGDVQTPNLACSSSGSNLLSSSSDTRVCSEDKIFLSLSGGFNKVRISGNQLNHDISNESDLWAAPLFDSTGDRNGVPGYNIGADAKNIATSGVLSSHSSEKSRHLTRSNDALLRENGKAEDRISCRETAINSVIDDEKDEQIMVSNSLDSHINSIPTLDCDQYTAGVSGASESSNSLLDLTGDYDSNFRNLQYGQSCYSYAVPPPVLPSSPRSPKLQRSPWETVRQSLQINHSIHPQTNSNGVVGRVYLVNHPTLPVASFGPEEKRKPRGTGAYFPNMSSRPLRDRPSSGRGRSQAPGSHGQLFRHARNNGVAPAPPEVNLSADGSFELALEGYPVLEKLESDPVSPQLSGLLKTEVSSPRESNISSSKGSVSGSGVLAEEGSNSLSEVNNKRGCVWFGIQERSASLSLEERR</sequence>
<organism evidence="1 2">
    <name type="scientific">Bauhinia variegata</name>
    <name type="common">Purple orchid tree</name>
    <name type="synonym">Phanera variegata</name>
    <dbReference type="NCBI Taxonomy" id="167791"/>
    <lineage>
        <taxon>Eukaryota</taxon>
        <taxon>Viridiplantae</taxon>
        <taxon>Streptophyta</taxon>
        <taxon>Embryophyta</taxon>
        <taxon>Tracheophyta</taxon>
        <taxon>Spermatophyta</taxon>
        <taxon>Magnoliopsida</taxon>
        <taxon>eudicotyledons</taxon>
        <taxon>Gunneridae</taxon>
        <taxon>Pentapetalae</taxon>
        <taxon>rosids</taxon>
        <taxon>fabids</taxon>
        <taxon>Fabales</taxon>
        <taxon>Fabaceae</taxon>
        <taxon>Cercidoideae</taxon>
        <taxon>Cercideae</taxon>
        <taxon>Bauhiniinae</taxon>
        <taxon>Bauhinia</taxon>
    </lineage>
</organism>
<protein>
    <submittedName>
        <fullName evidence="1">Uncharacterized protein</fullName>
    </submittedName>
</protein>
<dbReference type="EMBL" id="CM039437">
    <property type="protein sequence ID" value="KAI4307550.1"/>
    <property type="molecule type" value="Genomic_DNA"/>
</dbReference>
<gene>
    <name evidence="1" type="ORF">L6164_030725</name>
</gene>
<proteinExistence type="predicted"/>
<reference evidence="1 2" key="1">
    <citation type="journal article" date="2022" name="DNA Res.">
        <title>Chromosomal-level genome assembly of the orchid tree Bauhinia variegata (Leguminosae; Cercidoideae) supports the allotetraploid origin hypothesis of Bauhinia.</title>
        <authorList>
            <person name="Zhong Y."/>
            <person name="Chen Y."/>
            <person name="Zheng D."/>
            <person name="Pang J."/>
            <person name="Liu Y."/>
            <person name="Luo S."/>
            <person name="Meng S."/>
            <person name="Qian L."/>
            <person name="Wei D."/>
            <person name="Dai S."/>
            <person name="Zhou R."/>
        </authorList>
    </citation>
    <scope>NUCLEOTIDE SEQUENCE [LARGE SCALE GENOMIC DNA]</scope>
    <source>
        <strain evidence="1">BV-YZ2020</strain>
    </source>
</reference>
<dbReference type="Proteomes" id="UP000828941">
    <property type="component" value="Chromosome 12"/>
</dbReference>